<dbReference type="CDD" id="cd00082">
    <property type="entry name" value="HisKA"/>
    <property type="match status" value="1"/>
</dbReference>
<organism evidence="11">
    <name type="scientific">Chromera velia CCMP2878</name>
    <dbReference type="NCBI Taxonomy" id="1169474"/>
    <lineage>
        <taxon>Eukaryota</taxon>
        <taxon>Sar</taxon>
        <taxon>Alveolata</taxon>
        <taxon>Colpodellida</taxon>
        <taxon>Chromeraceae</taxon>
        <taxon>Chromera</taxon>
    </lineage>
</organism>
<dbReference type="EC" id="2.7.13.3" evidence="2"/>
<evidence type="ECO:0000256" key="8">
    <source>
        <dbReference type="SAM" id="Phobius"/>
    </source>
</evidence>
<keyword evidence="5" id="KW-0418">Kinase</keyword>
<dbReference type="PRINTS" id="PR00344">
    <property type="entry name" value="BCTRLSENSOR"/>
</dbReference>
<evidence type="ECO:0000259" key="9">
    <source>
        <dbReference type="PROSITE" id="PS50109"/>
    </source>
</evidence>
<dbReference type="SUPFAM" id="SSF52172">
    <property type="entry name" value="CheY-like"/>
    <property type="match status" value="1"/>
</dbReference>
<dbReference type="InterPro" id="IPR036890">
    <property type="entry name" value="HATPase_C_sf"/>
</dbReference>
<dbReference type="SUPFAM" id="SSF55874">
    <property type="entry name" value="ATPase domain of HSP90 chaperone/DNA topoisomerase II/histidine kinase"/>
    <property type="match status" value="1"/>
</dbReference>
<feature type="transmembrane region" description="Helical" evidence="8">
    <location>
        <begin position="98"/>
        <end position="117"/>
    </location>
</feature>
<name>A0A0G4IF94_9ALVE</name>
<feature type="modified residue" description="4-aspartylphosphate" evidence="6">
    <location>
        <position position="778"/>
    </location>
</feature>
<protein>
    <recommendedName>
        <fullName evidence="2">histidine kinase</fullName>
        <ecNumber evidence="2">2.7.13.3</ecNumber>
    </recommendedName>
</protein>
<reference evidence="11" key="1">
    <citation type="submission" date="2014-11" db="EMBL/GenBank/DDBJ databases">
        <authorList>
            <person name="Otto D Thomas"/>
            <person name="Naeem Raeece"/>
        </authorList>
    </citation>
    <scope>NUCLEOTIDE SEQUENCE</scope>
</reference>
<evidence type="ECO:0000256" key="2">
    <source>
        <dbReference type="ARBA" id="ARBA00012438"/>
    </source>
</evidence>
<dbReference type="SMART" id="SM00387">
    <property type="entry name" value="HATPase_c"/>
    <property type="match status" value="1"/>
</dbReference>
<evidence type="ECO:0000256" key="6">
    <source>
        <dbReference type="PROSITE-ProRule" id="PRU00169"/>
    </source>
</evidence>
<dbReference type="PhylomeDB" id="A0A0G4IF94"/>
<evidence type="ECO:0000256" key="5">
    <source>
        <dbReference type="ARBA" id="ARBA00022777"/>
    </source>
</evidence>
<feature type="transmembrane region" description="Helical" evidence="8">
    <location>
        <begin position="12"/>
        <end position="33"/>
    </location>
</feature>
<keyword evidence="3 6" id="KW-0597">Phosphoprotein</keyword>
<proteinExistence type="predicted"/>
<feature type="domain" description="Histidine kinase" evidence="9">
    <location>
        <begin position="202"/>
        <end position="557"/>
    </location>
</feature>
<dbReference type="AlphaFoldDB" id="A0A0G4IF94"/>
<dbReference type="Gene3D" id="3.30.565.10">
    <property type="entry name" value="Histidine kinase-like ATPase, C-terminal domain"/>
    <property type="match status" value="1"/>
</dbReference>
<dbReference type="InterPro" id="IPR004358">
    <property type="entry name" value="Sig_transdc_His_kin-like_C"/>
</dbReference>
<dbReference type="PANTHER" id="PTHR43047">
    <property type="entry name" value="TWO-COMPONENT HISTIDINE PROTEIN KINASE"/>
    <property type="match status" value="1"/>
</dbReference>
<keyword evidence="4" id="KW-0808">Transferase</keyword>
<dbReference type="Pfam" id="PF00072">
    <property type="entry name" value="Response_reg"/>
    <property type="match status" value="1"/>
</dbReference>
<feature type="transmembrane region" description="Helical" evidence="8">
    <location>
        <begin position="153"/>
        <end position="171"/>
    </location>
</feature>
<dbReference type="Gene3D" id="3.40.50.2300">
    <property type="match status" value="1"/>
</dbReference>
<dbReference type="GO" id="GO:0005886">
    <property type="term" value="C:plasma membrane"/>
    <property type="evidence" value="ECO:0007669"/>
    <property type="project" value="TreeGrafter"/>
</dbReference>
<evidence type="ECO:0000259" key="10">
    <source>
        <dbReference type="PROSITE" id="PS50110"/>
    </source>
</evidence>
<feature type="domain" description="Response regulatory" evidence="10">
    <location>
        <begin position="727"/>
        <end position="860"/>
    </location>
</feature>
<feature type="transmembrane region" description="Helical" evidence="8">
    <location>
        <begin position="71"/>
        <end position="92"/>
    </location>
</feature>
<evidence type="ECO:0000256" key="3">
    <source>
        <dbReference type="ARBA" id="ARBA00022553"/>
    </source>
</evidence>
<feature type="compositionally biased region" description="Polar residues" evidence="7">
    <location>
        <begin position="651"/>
        <end position="667"/>
    </location>
</feature>
<comment type="catalytic activity">
    <reaction evidence="1">
        <text>ATP + protein L-histidine = ADP + protein N-phospho-L-histidine.</text>
        <dbReference type="EC" id="2.7.13.3"/>
    </reaction>
</comment>
<dbReference type="InterPro" id="IPR003661">
    <property type="entry name" value="HisK_dim/P_dom"/>
</dbReference>
<dbReference type="SMART" id="SM00448">
    <property type="entry name" value="REC"/>
    <property type="match status" value="1"/>
</dbReference>
<keyword evidence="8" id="KW-0812">Transmembrane</keyword>
<gene>
    <name evidence="11" type="ORF">Cvel_2450</name>
</gene>
<dbReference type="PANTHER" id="PTHR43047:SF69">
    <property type="entry name" value="HISTIDINE KINASE CONTAINING CHEY-HOMOLOGOUS RECEIVER DOMAIN-RELATED"/>
    <property type="match status" value="1"/>
</dbReference>
<evidence type="ECO:0000256" key="1">
    <source>
        <dbReference type="ARBA" id="ARBA00000085"/>
    </source>
</evidence>
<dbReference type="GO" id="GO:0000155">
    <property type="term" value="F:phosphorelay sensor kinase activity"/>
    <property type="evidence" value="ECO:0007669"/>
    <property type="project" value="InterPro"/>
</dbReference>
<dbReference type="SMART" id="SM00388">
    <property type="entry name" value="HisKA"/>
    <property type="match status" value="1"/>
</dbReference>
<dbReference type="PROSITE" id="PS50110">
    <property type="entry name" value="RESPONSE_REGULATORY"/>
    <property type="match status" value="1"/>
</dbReference>
<dbReference type="Pfam" id="PF02518">
    <property type="entry name" value="HATPase_c"/>
    <property type="match status" value="1"/>
</dbReference>
<dbReference type="GO" id="GO:0009927">
    <property type="term" value="F:histidine phosphotransfer kinase activity"/>
    <property type="evidence" value="ECO:0007669"/>
    <property type="project" value="TreeGrafter"/>
</dbReference>
<feature type="transmembrane region" description="Helical" evidence="8">
    <location>
        <begin position="39"/>
        <end position="59"/>
    </location>
</feature>
<accession>A0A0G4IF94</accession>
<evidence type="ECO:0000256" key="4">
    <source>
        <dbReference type="ARBA" id="ARBA00022679"/>
    </source>
</evidence>
<dbReference type="PROSITE" id="PS50109">
    <property type="entry name" value="HIS_KIN"/>
    <property type="match status" value="1"/>
</dbReference>
<feature type="compositionally biased region" description="Basic and acidic residues" evidence="7">
    <location>
        <begin position="596"/>
        <end position="610"/>
    </location>
</feature>
<dbReference type="InterPro" id="IPR011006">
    <property type="entry name" value="CheY-like_superfamily"/>
</dbReference>
<dbReference type="InterPro" id="IPR003594">
    <property type="entry name" value="HATPase_dom"/>
</dbReference>
<sequence>MSSSLQLQHLAPAVIVGAGVFAMCETIMTVAGLADLPEWFLSVLGLALMCLSVSPHLFFKNDVPAVVREKMAVAGLLAWIVLLRASICVWKTPMVCFISGHGHTAMLTKMFLVVLHISDRDFWILNIVDSALWVFNGFCQRGGLRDSQEVQEFMAFLAVTGWLPLLLGAGIRQLPIRTLAAVEMEGNLRAHAESARQGFLSYIMHEMRNPLSGTSLLIFEFVESLRDLAHASLAASKGGGVDFLQKKTKEECARLRELATCMKTQVDKMKSVCDDVLQLEKITKGGFEYEFIPRVIEEWAQTLGSQSALIFSRTEKDLTADSPGGLVRRGDSHWSLTSVSSVRSGASSNTPSRSPSRSKSGSCPSRSPSVVFGWSVAIDPEIQAVMTERPAAVADFARLDQVVGNFLSNAKKFTKRGSVHLKFELLPTASVSSAEMESPSNFEESKQWQSARQFISQAGEGELHTSKSLQAGDELPHALLRVSVIDSGPGLSEEDKGKLFRPYGQVRAGELQNGGGTGLGLCICKNFVEAHMGGRVQVESAGRDQGSTFSFEILVPLCPAPPPPMGSPTRVLRNLNIAAPTEVKVKAHASSSPRASRSDCSHAESGKEASSHLVTSSHRRGRTLSEDTSEPASSIEDSTPYSHTRPKQQKFKPSQSGSAAEVGNSSDGKPDRRASAVSFAVAGGCQKAEGGKERRGRDKICFRRSVSDFVSAPEPVQPPTADRMDADVLLVDDDRFCLMAGSAAIKRLGFTVKTVEDGEDAVDLIVHQKASFRFVITDKNMCQMEGPEAIRQMVAHFSAEKEREQAQRGDGEKEGCPFFIGYTGDAGPEACEVFFKAGAHRVIFKPLNPSQLKETLRELEESETELEATGD</sequence>
<feature type="compositionally biased region" description="Polar residues" evidence="7">
    <location>
        <begin position="630"/>
        <end position="642"/>
    </location>
</feature>
<keyword evidence="8" id="KW-1133">Transmembrane helix</keyword>
<feature type="region of interest" description="Disordered" evidence="7">
    <location>
        <begin position="584"/>
        <end position="675"/>
    </location>
</feature>
<evidence type="ECO:0000256" key="7">
    <source>
        <dbReference type="SAM" id="MobiDB-lite"/>
    </source>
</evidence>
<dbReference type="InterPro" id="IPR005467">
    <property type="entry name" value="His_kinase_dom"/>
</dbReference>
<feature type="region of interest" description="Disordered" evidence="7">
    <location>
        <begin position="338"/>
        <end position="367"/>
    </location>
</feature>
<dbReference type="VEuPathDB" id="CryptoDB:Cvel_2450"/>
<dbReference type="Gene3D" id="1.10.287.130">
    <property type="match status" value="1"/>
</dbReference>
<keyword evidence="8" id="KW-0472">Membrane</keyword>
<dbReference type="EMBL" id="CDMZ01005920">
    <property type="protein sequence ID" value="CEM55880.1"/>
    <property type="molecule type" value="Genomic_DNA"/>
</dbReference>
<dbReference type="InterPro" id="IPR001789">
    <property type="entry name" value="Sig_transdc_resp-reg_receiver"/>
</dbReference>
<evidence type="ECO:0000313" key="11">
    <source>
        <dbReference type="EMBL" id="CEM55880.1"/>
    </source>
</evidence>